<evidence type="ECO:0008006" key="3">
    <source>
        <dbReference type="Google" id="ProtNLM"/>
    </source>
</evidence>
<accession>A0A6L2KH30</accession>
<dbReference type="AlphaFoldDB" id="A0A6L2KH30"/>
<comment type="caution">
    <text evidence="2">The sequence shown here is derived from an EMBL/GenBank/DDBJ whole genome shotgun (WGS) entry which is preliminary data.</text>
</comment>
<dbReference type="EMBL" id="BKCJ010002247">
    <property type="protein sequence ID" value="GEU47275.1"/>
    <property type="molecule type" value="Genomic_DNA"/>
</dbReference>
<organism evidence="2">
    <name type="scientific">Tanacetum cinerariifolium</name>
    <name type="common">Dalmatian daisy</name>
    <name type="synonym">Chrysanthemum cinerariifolium</name>
    <dbReference type="NCBI Taxonomy" id="118510"/>
    <lineage>
        <taxon>Eukaryota</taxon>
        <taxon>Viridiplantae</taxon>
        <taxon>Streptophyta</taxon>
        <taxon>Embryophyta</taxon>
        <taxon>Tracheophyta</taxon>
        <taxon>Spermatophyta</taxon>
        <taxon>Magnoliopsida</taxon>
        <taxon>eudicotyledons</taxon>
        <taxon>Gunneridae</taxon>
        <taxon>Pentapetalae</taxon>
        <taxon>asterids</taxon>
        <taxon>campanulids</taxon>
        <taxon>Asterales</taxon>
        <taxon>Asteraceae</taxon>
        <taxon>Asteroideae</taxon>
        <taxon>Anthemideae</taxon>
        <taxon>Anthemidinae</taxon>
        <taxon>Tanacetum</taxon>
    </lineage>
</organism>
<sequence>MTTINQGMSVEEIERVVAQRVANTIEAIATYETKTNMAGKLMSQTKRQEDKVAKNASNKKKWECSHNGSSSQQNKGHKVSRATLLGQSTKRHMLDLHLYETIAIFTIMDHALNGVTIRTMMCQPITFQIDFPGSNQIQTPQYPEIHPPFQETKEPSQDSDIHQLIEECSTEICEEQKRSMEDTMFELVKICQEKEFLCIHDDVNDLIESALNSKLLLINSNSQLAPIQSTKEPEYLLSMGYEHLSITPKTESNKVTESNAENLLPIPSKCEVTLEDEIECDMPIQDQSFLIFTTFSNHLFNNDDLDSSDDESLPDEDVLAEEFKIYSNPLFDEDEINSDKLDPHCFNVEYDFVESLLNQIPKSDFDFEEEIRFIKNLLYDNSSPRPPEELNAEIADTIVESIPLLPILVQDGNSQQEEVDVVTSTDDVLPPSVENNDDSLNDSLLEEADLFLTSDNSIPPGIENFADDPEGDIRFLEELLIDDFIRSHESSDSNFEDNPSIPRPPPEPPDVEIDAGEEILVVMNVKDKFDEDYHYFIFDKCFLYSPQRVRIRSLILVSPIRSSDFPLGWNFHLLSC</sequence>
<gene>
    <name evidence="2" type="ORF">Tci_019253</name>
</gene>
<evidence type="ECO:0000256" key="1">
    <source>
        <dbReference type="SAM" id="MobiDB-lite"/>
    </source>
</evidence>
<reference evidence="2" key="1">
    <citation type="journal article" date="2019" name="Sci. Rep.">
        <title>Draft genome of Tanacetum cinerariifolium, the natural source of mosquito coil.</title>
        <authorList>
            <person name="Yamashiro T."/>
            <person name="Shiraishi A."/>
            <person name="Satake H."/>
            <person name="Nakayama K."/>
        </authorList>
    </citation>
    <scope>NUCLEOTIDE SEQUENCE</scope>
</reference>
<protein>
    <recommendedName>
        <fullName evidence="3">Reverse transcriptase domain-containing protein</fullName>
    </recommendedName>
</protein>
<evidence type="ECO:0000313" key="2">
    <source>
        <dbReference type="EMBL" id="GEU47275.1"/>
    </source>
</evidence>
<feature type="region of interest" description="Disordered" evidence="1">
    <location>
        <begin position="42"/>
        <end position="79"/>
    </location>
</feature>
<proteinExistence type="predicted"/>
<feature type="region of interest" description="Disordered" evidence="1">
    <location>
        <begin position="489"/>
        <end position="510"/>
    </location>
</feature>
<name>A0A6L2KH30_TANCI</name>